<dbReference type="InterPro" id="IPR008242">
    <property type="entry name" value="Chor_mutase/pphenate_deHydtase"/>
</dbReference>
<dbReference type="Pfam" id="PF00800">
    <property type="entry name" value="PDT"/>
    <property type="match status" value="1"/>
</dbReference>
<dbReference type="SUPFAM" id="SSF53850">
    <property type="entry name" value="Periplasmic binding protein-like II"/>
    <property type="match status" value="1"/>
</dbReference>
<dbReference type="PROSITE" id="PS51171">
    <property type="entry name" value="PREPHENATE_DEHYDR_3"/>
    <property type="match status" value="1"/>
</dbReference>
<dbReference type="Gene3D" id="3.40.190.10">
    <property type="entry name" value="Periplasmic binding protein-like II"/>
    <property type="match status" value="2"/>
</dbReference>
<dbReference type="CDD" id="cd04905">
    <property type="entry name" value="ACT_CM-PDT"/>
    <property type="match status" value="1"/>
</dbReference>
<dbReference type="FunFam" id="3.40.190.10:FF:000064">
    <property type="entry name" value="Prephenate dehydratase"/>
    <property type="match status" value="1"/>
</dbReference>
<keyword evidence="4" id="KW-0057">Aromatic amino acid biosynthesis</keyword>
<dbReference type="PANTHER" id="PTHR21022">
    <property type="entry name" value="PREPHENATE DEHYDRATASE P PROTEIN"/>
    <property type="match status" value="1"/>
</dbReference>
<dbReference type="InterPro" id="IPR002912">
    <property type="entry name" value="ACT_dom"/>
</dbReference>
<evidence type="ECO:0000313" key="9">
    <source>
        <dbReference type="EMBL" id="CAB4914339.1"/>
    </source>
</evidence>
<dbReference type="GO" id="GO:0009094">
    <property type="term" value="P:L-phenylalanine biosynthetic process"/>
    <property type="evidence" value="ECO:0007669"/>
    <property type="project" value="UniProtKB-UniPathway"/>
</dbReference>
<dbReference type="InterPro" id="IPR045865">
    <property type="entry name" value="ACT-like_dom_sf"/>
</dbReference>
<dbReference type="PANTHER" id="PTHR21022:SF19">
    <property type="entry name" value="PREPHENATE DEHYDRATASE-RELATED"/>
    <property type="match status" value="1"/>
</dbReference>
<evidence type="ECO:0000256" key="1">
    <source>
        <dbReference type="ARBA" id="ARBA00004741"/>
    </source>
</evidence>
<dbReference type="GO" id="GO:0005737">
    <property type="term" value="C:cytoplasm"/>
    <property type="evidence" value="ECO:0007669"/>
    <property type="project" value="TreeGrafter"/>
</dbReference>
<evidence type="ECO:0000256" key="5">
    <source>
        <dbReference type="ARBA" id="ARBA00023222"/>
    </source>
</evidence>
<dbReference type="SUPFAM" id="SSF55021">
    <property type="entry name" value="ACT-like"/>
    <property type="match status" value="1"/>
</dbReference>
<dbReference type="EC" id="4.2.1.51" evidence="2"/>
<evidence type="ECO:0000259" key="8">
    <source>
        <dbReference type="PROSITE" id="PS51671"/>
    </source>
</evidence>
<evidence type="ECO:0000256" key="6">
    <source>
        <dbReference type="ARBA" id="ARBA00023239"/>
    </source>
</evidence>
<sequence>MRIAFLGPEGTFSQEALRTSIALAGPGAEQAELVPVATVHAVVQAIASGDADRAVVPIENALEGSVNEAIDALLHDAPGVRIIGETVLPVRHCLIAAPGVALDEVAVVLSHPQALAQCARWLRDALPAAAQRAASSTAEAVRLAVGATEPTAALGTRLAADLYGGAVLVDDLGDTATNATRFLWLAPAGAPASAGDGSLWKTSVVFGGDGDGRPGWLVRCLSEFAFRGVNLTRIESRPARRRLGHYVFLVDLEGRADVPGPAADAVAALDDHCSEVRVLGAYPRAALPA</sequence>
<keyword evidence="3" id="KW-0028">Amino-acid biosynthesis</keyword>
<keyword evidence="6" id="KW-0456">Lyase</keyword>
<organism evidence="9">
    <name type="scientific">freshwater metagenome</name>
    <dbReference type="NCBI Taxonomy" id="449393"/>
    <lineage>
        <taxon>unclassified sequences</taxon>
        <taxon>metagenomes</taxon>
        <taxon>ecological metagenomes</taxon>
    </lineage>
</organism>
<evidence type="ECO:0000256" key="4">
    <source>
        <dbReference type="ARBA" id="ARBA00023141"/>
    </source>
</evidence>
<evidence type="ECO:0000259" key="7">
    <source>
        <dbReference type="PROSITE" id="PS51171"/>
    </source>
</evidence>
<evidence type="ECO:0000256" key="3">
    <source>
        <dbReference type="ARBA" id="ARBA00022605"/>
    </source>
</evidence>
<dbReference type="PROSITE" id="PS00858">
    <property type="entry name" value="PREPHENATE_DEHYDR_2"/>
    <property type="match status" value="1"/>
</dbReference>
<dbReference type="PIRSF" id="PIRSF001500">
    <property type="entry name" value="Chor_mut_pdt_Ppr"/>
    <property type="match status" value="1"/>
</dbReference>
<comment type="pathway">
    <text evidence="1">Amino-acid biosynthesis; L-phenylalanine biosynthesis; phenylpyruvate from prephenate: step 1/1.</text>
</comment>
<dbReference type="InterPro" id="IPR001086">
    <property type="entry name" value="Preph_deHydtase"/>
</dbReference>
<protein>
    <recommendedName>
        <fullName evidence="2">prephenate dehydratase</fullName>
        <ecNumber evidence="2">4.2.1.51</ecNumber>
    </recommendedName>
</protein>
<reference evidence="9" key="1">
    <citation type="submission" date="2020-05" db="EMBL/GenBank/DDBJ databases">
        <authorList>
            <person name="Chiriac C."/>
            <person name="Salcher M."/>
            <person name="Ghai R."/>
            <person name="Kavagutti S V."/>
        </authorList>
    </citation>
    <scope>NUCLEOTIDE SEQUENCE</scope>
</reference>
<proteinExistence type="predicted"/>
<dbReference type="InterPro" id="IPR018528">
    <property type="entry name" value="Preph_deHydtase_CS"/>
</dbReference>
<evidence type="ECO:0000256" key="2">
    <source>
        <dbReference type="ARBA" id="ARBA00013147"/>
    </source>
</evidence>
<dbReference type="UniPathway" id="UPA00121">
    <property type="reaction ID" value="UER00345"/>
</dbReference>
<feature type="domain" description="Prephenate dehydratase" evidence="7">
    <location>
        <begin position="2"/>
        <end position="187"/>
    </location>
</feature>
<gene>
    <name evidence="9" type="ORF">UFOPK3674_00131</name>
</gene>
<dbReference type="NCBIfam" id="NF008865">
    <property type="entry name" value="PRK11898.1"/>
    <property type="match status" value="1"/>
</dbReference>
<dbReference type="EMBL" id="CAFBMX010000001">
    <property type="protein sequence ID" value="CAB4914339.1"/>
    <property type="molecule type" value="Genomic_DNA"/>
</dbReference>
<dbReference type="PROSITE" id="PS51671">
    <property type="entry name" value="ACT"/>
    <property type="match status" value="1"/>
</dbReference>
<feature type="domain" description="ACT" evidence="8">
    <location>
        <begin position="205"/>
        <end position="283"/>
    </location>
</feature>
<dbReference type="AlphaFoldDB" id="A0A6J7HF63"/>
<dbReference type="GO" id="GO:0004664">
    <property type="term" value="F:prephenate dehydratase activity"/>
    <property type="evidence" value="ECO:0007669"/>
    <property type="project" value="UniProtKB-EC"/>
</dbReference>
<name>A0A6J7HF63_9ZZZZ</name>
<accession>A0A6J7HF63</accession>
<keyword evidence="5" id="KW-0584">Phenylalanine biosynthesis</keyword>
<dbReference type="Gene3D" id="3.30.70.260">
    <property type="match status" value="1"/>
</dbReference>